<name>A0A9I9E728_CUCME</name>
<sequence length="241" mass="27512">MPPSSPRLPPLPTALYLLQPSQYVLIIIDRHSTFDSDTTFHVSLTFDVDAILSTSPLPATIEMLPIPTTIRMSPEAAATIRTSSLPCSPDLSLTRRVKRFLTAFDVWWMLEEEWDLKLMVQVQALVNFLELKILAEYIDPCLMENDGVTFQPRFLATTKTVDALRTGPSAMKAMQKATYPSFVFVVNSYIHSYVMADCVHRPKKSSSEYWEQPVIFFKLSFTFTPQQVWKFELSTFSNVLK</sequence>
<dbReference type="Gramene" id="MELO3C029680.2.1">
    <property type="protein sequence ID" value="MELO3C029680.2.1"/>
    <property type="gene ID" value="MELO3C029680.2"/>
</dbReference>
<organism evidence="1">
    <name type="scientific">Cucumis melo</name>
    <name type="common">Muskmelon</name>
    <dbReference type="NCBI Taxonomy" id="3656"/>
    <lineage>
        <taxon>Eukaryota</taxon>
        <taxon>Viridiplantae</taxon>
        <taxon>Streptophyta</taxon>
        <taxon>Embryophyta</taxon>
        <taxon>Tracheophyta</taxon>
        <taxon>Spermatophyta</taxon>
        <taxon>Magnoliopsida</taxon>
        <taxon>eudicotyledons</taxon>
        <taxon>Gunneridae</taxon>
        <taxon>Pentapetalae</taxon>
        <taxon>rosids</taxon>
        <taxon>fabids</taxon>
        <taxon>Cucurbitales</taxon>
        <taxon>Cucurbitaceae</taxon>
        <taxon>Benincaseae</taxon>
        <taxon>Cucumis</taxon>
    </lineage>
</organism>
<protein>
    <submittedName>
        <fullName evidence="1">Uncharacterized protein</fullName>
    </submittedName>
</protein>
<dbReference type="EnsemblPlants" id="MELO3C029680.2.1">
    <property type="protein sequence ID" value="MELO3C029680.2.1"/>
    <property type="gene ID" value="MELO3C029680.2"/>
</dbReference>
<reference evidence="1" key="1">
    <citation type="submission" date="2023-03" db="UniProtKB">
        <authorList>
            <consortium name="EnsemblPlants"/>
        </authorList>
    </citation>
    <scope>IDENTIFICATION</scope>
</reference>
<evidence type="ECO:0000313" key="1">
    <source>
        <dbReference type="EnsemblPlants" id="MELO3C029680.2.1"/>
    </source>
</evidence>
<accession>A0A9I9E728</accession>
<dbReference type="AlphaFoldDB" id="A0A9I9E728"/>
<proteinExistence type="predicted"/>